<name>A0A8H6G2I1_9LECA</name>
<feature type="transmembrane region" description="Helical" evidence="6">
    <location>
        <begin position="476"/>
        <end position="496"/>
    </location>
</feature>
<feature type="transmembrane region" description="Helical" evidence="6">
    <location>
        <begin position="548"/>
        <end position="574"/>
    </location>
</feature>
<feature type="transmembrane region" description="Helical" evidence="6">
    <location>
        <begin position="361"/>
        <end position="382"/>
    </location>
</feature>
<evidence type="ECO:0000256" key="1">
    <source>
        <dbReference type="ARBA" id="ARBA00004141"/>
    </source>
</evidence>
<evidence type="ECO:0000259" key="7">
    <source>
        <dbReference type="PROSITE" id="PS50850"/>
    </source>
</evidence>
<feature type="compositionally biased region" description="Basic and acidic residues" evidence="5">
    <location>
        <begin position="69"/>
        <end position="83"/>
    </location>
</feature>
<evidence type="ECO:0000256" key="6">
    <source>
        <dbReference type="SAM" id="Phobius"/>
    </source>
</evidence>
<dbReference type="PROSITE" id="PS50850">
    <property type="entry name" value="MFS"/>
    <property type="match status" value="1"/>
</dbReference>
<proteinExistence type="predicted"/>
<dbReference type="CDD" id="cd17323">
    <property type="entry name" value="MFS_Tpo1_MDR_like"/>
    <property type="match status" value="1"/>
</dbReference>
<dbReference type="InterPro" id="IPR020846">
    <property type="entry name" value="MFS_dom"/>
</dbReference>
<evidence type="ECO:0000256" key="2">
    <source>
        <dbReference type="ARBA" id="ARBA00022692"/>
    </source>
</evidence>
<feature type="domain" description="Major facilitator superfamily (MFS) profile" evidence="7">
    <location>
        <begin position="206"/>
        <end position="636"/>
    </location>
</feature>
<feature type="transmembrane region" description="Helical" evidence="6">
    <location>
        <begin position="586"/>
        <end position="604"/>
    </location>
</feature>
<keyword evidence="9" id="KW-1185">Reference proteome</keyword>
<feature type="transmembrane region" description="Helical" evidence="6">
    <location>
        <begin position="271"/>
        <end position="289"/>
    </location>
</feature>
<reference evidence="8 9" key="1">
    <citation type="journal article" date="2020" name="Genomics">
        <title>Complete, high-quality genomes from long-read metagenomic sequencing of two wolf lichen thalli reveals enigmatic genome architecture.</title>
        <authorList>
            <person name="McKenzie S.K."/>
            <person name="Walston R.F."/>
            <person name="Allen J.L."/>
        </authorList>
    </citation>
    <scope>NUCLEOTIDE SEQUENCE [LARGE SCALE GENOMIC DNA]</scope>
    <source>
        <strain evidence="8">WasteWater2</strain>
    </source>
</reference>
<dbReference type="OrthoDB" id="446368at2759"/>
<dbReference type="GO" id="GO:0022857">
    <property type="term" value="F:transmembrane transporter activity"/>
    <property type="evidence" value="ECO:0007669"/>
    <property type="project" value="InterPro"/>
</dbReference>
<feature type="region of interest" description="Disordered" evidence="5">
    <location>
        <begin position="37"/>
        <end position="174"/>
    </location>
</feature>
<sequence>MQAPPSSQGTLPHQESRRIVQDLFPERASIDDFRDADEAIPGAGANNGIHPVIDGGYHTVTDGIQGRQSAERGSSDTLRDEQRGITIPGETNAGYHGSSDTIKDEDKHDLRAHKDTPLAQNSSSTIGDGENQYRRTTMTHQADRASNDSSRDLEKGATGAKEEQDQINQDGEDTRQAQWENNVVGWDGPNDPENPHNWKKSKKYTVTVFYASMTFCITFASSVFSTATAVTAEKYGVSTEVMTLGTSLFVFGFAVGPIVWGPFSELYGRKIPLFFGFFVFAIFQIPVAVAQNVETIMLSRFLGGFFGSSPLAIIGGTLADFWGPVERGFALGLFAGATFIGPVAGPIVGGFITQSYLGWRWTAWITLIMSSFFGTIAYFICAESYTPVLLQRKAAKIRFESKNWAIHAPADENQINTKEIVNKYLLRPFIMLALEPILVLITFYMAFIYGMIYLFFEAYPIAFQEIRGWNGGVGALPFLGITIGVIIGVAIIVYTSNTRFKQKMEANGGKPIPEERLVPMIVGAFLLPIGLFWFAWTSNPHVSWVPQAIAGIPIGAGVLLIFLQGLSYIIDVYLMHANSALAANTLVRSVAGGGFPLFAVAMYHKLGVDWATSLLGFLTVAFLPMPILFFIYGKKLREFSRYSPTM</sequence>
<dbReference type="SUPFAM" id="SSF103473">
    <property type="entry name" value="MFS general substrate transporter"/>
    <property type="match status" value="1"/>
</dbReference>
<protein>
    <recommendedName>
        <fullName evidence="7">Major facilitator superfamily (MFS) profile domain-containing protein</fullName>
    </recommendedName>
</protein>
<evidence type="ECO:0000256" key="3">
    <source>
        <dbReference type="ARBA" id="ARBA00022989"/>
    </source>
</evidence>
<feature type="compositionally biased region" description="Basic and acidic residues" evidence="5">
    <location>
        <begin position="141"/>
        <end position="164"/>
    </location>
</feature>
<keyword evidence="2 6" id="KW-0812">Transmembrane</keyword>
<evidence type="ECO:0000313" key="9">
    <source>
        <dbReference type="Proteomes" id="UP000578531"/>
    </source>
</evidence>
<feature type="transmembrane region" description="Helical" evidence="6">
    <location>
        <begin position="208"/>
        <end position="229"/>
    </location>
</feature>
<dbReference type="FunFam" id="1.20.1250.20:FF:000011">
    <property type="entry name" value="MFS multidrug transporter, putative"/>
    <property type="match status" value="1"/>
</dbReference>
<feature type="transmembrane region" description="Helical" evidence="6">
    <location>
        <begin position="301"/>
        <end position="322"/>
    </location>
</feature>
<dbReference type="PANTHER" id="PTHR23502">
    <property type="entry name" value="MAJOR FACILITATOR SUPERFAMILY"/>
    <property type="match status" value="1"/>
</dbReference>
<dbReference type="PANTHER" id="PTHR23502:SF47">
    <property type="entry name" value="MAJOR FACILITATOR SUPERFAMILY (MFS) PROFILE DOMAIN-CONTAINING PROTEIN-RELATED"/>
    <property type="match status" value="1"/>
</dbReference>
<dbReference type="RefSeq" id="XP_037168490.1">
    <property type="nucleotide sequence ID" value="XM_037304397.1"/>
</dbReference>
<dbReference type="InterPro" id="IPR011701">
    <property type="entry name" value="MFS"/>
</dbReference>
<feature type="transmembrane region" description="Helical" evidence="6">
    <location>
        <begin position="610"/>
        <end position="632"/>
    </location>
</feature>
<feature type="transmembrane region" description="Helical" evidence="6">
    <location>
        <begin position="432"/>
        <end position="456"/>
    </location>
</feature>
<feature type="compositionally biased region" description="Basic and acidic residues" evidence="5">
    <location>
        <begin position="101"/>
        <end position="116"/>
    </location>
</feature>
<dbReference type="AlphaFoldDB" id="A0A8H6G2I1"/>
<dbReference type="Pfam" id="PF07690">
    <property type="entry name" value="MFS_1"/>
    <property type="match status" value="1"/>
</dbReference>
<dbReference type="GeneID" id="59284137"/>
<feature type="transmembrane region" description="Helical" evidence="6">
    <location>
        <begin position="517"/>
        <end position="536"/>
    </location>
</feature>
<dbReference type="GO" id="GO:0005886">
    <property type="term" value="C:plasma membrane"/>
    <property type="evidence" value="ECO:0007669"/>
    <property type="project" value="TreeGrafter"/>
</dbReference>
<evidence type="ECO:0000256" key="5">
    <source>
        <dbReference type="SAM" id="MobiDB-lite"/>
    </source>
</evidence>
<organism evidence="8 9">
    <name type="scientific">Letharia columbiana</name>
    <dbReference type="NCBI Taxonomy" id="112416"/>
    <lineage>
        <taxon>Eukaryota</taxon>
        <taxon>Fungi</taxon>
        <taxon>Dikarya</taxon>
        <taxon>Ascomycota</taxon>
        <taxon>Pezizomycotina</taxon>
        <taxon>Lecanoromycetes</taxon>
        <taxon>OSLEUM clade</taxon>
        <taxon>Lecanoromycetidae</taxon>
        <taxon>Lecanorales</taxon>
        <taxon>Lecanorineae</taxon>
        <taxon>Parmeliaceae</taxon>
        <taxon>Letharia</taxon>
    </lineage>
</organism>
<gene>
    <name evidence="8" type="ORF">HO173_002464</name>
</gene>
<keyword evidence="4 6" id="KW-0472">Membrane</keyword>
<comment type="subcellular location">
    <subcellularLocation>
        <location evidence="1">Membrane</location>
        <topology evidence="1">Multi-pass membrane protein</topology>
    </subcellularLocation>
</comment>
<feature type="transmembrane region" description="Helical" evidence="6">
    <location>
        <begin position="329"/>
        <end position="349"/>
    </location>
</feature>
<dbReference type="Gene3D" id="1.20.1250.20">
    <property type="entry name" value="MFS general substrate transporter like domains"/>
    <property type="match status" value="1"/>
</dbReference>
<feature type="transmembrane region" description="Helical" evidence="6">
    <location>
        <begin position="241"/>
        <end position="259"/>
    </location>
</feature>
<dbReference type="InterPro" id="IPR036259">
    <property type="entry name" value="MFS_trans_sf"/>
</dbReference>
<keyword evidence="3 6" id="KW-1133">Transmembrane helix</keyword>
<accession>A0A8H6G2I1</accession>
<comment type="caution">
    <text evidence="8">The sequence shown here is derived from an EMBL/GenBank/DDBJ whole genome shotgun (WGS) entry which is preliminary data.</text>
</comment>
<evidence type="ECO:0000313" key="8">
    <source>
        <dbReference type="EMBL" id="KAF6239203.1"/>
    </source>
</evidence>
<dbReference type="EMBL" id="JACCJC010000006">
    <property type="protein sequence ID" value="KAF6239203.1"/>
    <property type="molecule type" value="Genomic_DNA"/>
</dbReference>
<evidence type="ECO:0000256" key="4">
    <source>
        <dbReference type="ARBA" id="ARBA00023136"/>
    </source>
</evidence>
<dbReference type="Proteomes" id="UP000578531">
    <property type="component" value="Unassembled WGS sequence"/>
</dbReference>